<reference evidence="12 13" key="1">
    <citation type="submission" date="2008-10" db="EMBL/GenBank/DDBJ databases">
        <title>Draft genome sequence of Collinsella stercoris (DSM 13279).</title>
        <authorList>
            <person name="Sudarsanam P."/>
            <person name="Ley R."/>
            <person name="Guruge J."/>
            <person name="Turnbaugh P.J."/>
            <person name="Mahowald M."/>
            <person name="Liep D."/>
            <person name="Gordon J."/>
        </authorList>
    </citation>
    <scope>NUCLEOTIDE SEQUENCE [LARGE SCALE GENOMIC DNA]</scope>
    <source>
        <strain evidence="12 13">DSM 13279</strain>
    </source>
</reference>
<dbReference type="STRING" id="445975.COLSTE_01004"/>
<dbReference type="SUPFAM" id="SSF63418">
    <property type="entry name" value="MurE/MurF N-terminal domain"/>
    <property type="match status" value="1"/>
</dbReference>
<dbReference type="InterPro" id="IPR004101">
    <property type="entry name" value="Mur_ligase_C"/>
</dbReference>
<keyword evidence="2" id="KW-0963">Cytoplasm</keyword>
<dbReference type="GO" id="GO:0005737">
    <property type="term" value="C:cytoplasm"/>
    <property type="evidence" value="ECO:0007669"/>
    <property type="project" value="UniProtKB-SubCell"/>
</dbReference>
<accession>B6GAA8</accession>
<keyword evidence="3 12" id="KW-0436">Ligase</keyword>
<dbReference type="UniPathway" id="UPA00219"/>
<dbReference type="PANTHER" id="PTHR23135">
    <property type="entry name" value="MUR LIGASE FAMILY MEMBER"/>
    <property type="match status" value="1"/>
</dbReference>
<feature type="domain" description="Mur ligase central" evidence="11">
    <location>
        <begin position="152"/>
        <end position="372"/>
    </location>
</feature>
<evidence type="ECO:0000256" key="4">
    <source>
        <dbReference type="ARBA" id="ARBA00022741"/>
    </source>
</evidence>
<dbReference type="GO" id="GO:0005524">
    <property type="term" value="F:ATP binding"/>
    <property type="evidence" value="ECO:0007669"/>
    <property type="project" value="UniProtKB-KW"/>
</dbReference>
<dbReference type="InterPro" id="IPR036565">
    <property type="entry name" value="Mur-like_cat_sf"/>
</dbReference>
<dbReference type="PROSITE" id="PS01011">
    <property type="entry name" value="FOLYLPOLYGLU_SYNT_1"/>
    <property type="match status" value="1"/>
</dbReference>
<feature type="domain" description="Mur ligase C-terminal" evidence="10">
    <location>
        <begin position="394"/>
        <end position="525"/>
    </location>
</feature>
<dbReference type="Pfam" id="PF02875">
    <property type="entry name" value="Mur_ligase_C"/>
    <property type="match status" value="1"/>
</dbReference>
<comment type="subcellular location">
    <subcellularLocation>
        <location evidence="9">Cytoplasm</location>
    </subcellularLocation>
</comment>
<evidence type="ECO:0000259" key="11">
    <source>
        <dbReference type="Pfam" id="PF08245"/>
    </source>
</evidence>
<dbReference type="InterPro" id="IPR035911">
    <property type="entry name" value="MurE/MurF_N"/>
</dbReference>
<evidence type="ECO:0000256" key="8">
    <source>
        <dbReference type="ARBA" id="ARBA00023316"/>
    </source>
</evidence>
<sequence>MAEEMAPGEGAFGSTLPQEEMLGVHMPEEKKPLTLFDLVDVLHASDVEARVFGDGAACVDGMAIDSREVAPRNLFVCKGAGFRPAFLESAVAAGAAAYLCEGVGEGLSIPSELVAAAAVTPALVVSDVRRAMALVAPVIYRHPEDQLHVVGITGTKGKSTVAYMLRSILVAAGQEPSILGSIETDDGKVRYESHNTTPEAPDLWRHLRNTVDAGRRTMVMEVSSQGLKYDRVLGLPFEIGCFLNIGRDHISGVEHPDFEDYFASKLRIFNQCEVAVVNLATDHVDRVLQAAKSAPCVATFAVEHAGEGSHGGKVWPVEPLFIASGVTQLPTGGLAFTVRERAAEGEIACEEHIELGMPGLFNVDNALAAISMARLLGVGYDAIRAGLAQIRVPGRMELVSSADGHVLAIVDYAHNELSFETLFKSVKAEYPDRRVVALFGAPGGKAQERREALPRVAGAYADHLVYTEEDPAHDRVEDICAELVKNTPAGVSHEVILDREEAVRTVLERALACGEPSVVLLLAKGDEETMHRGDEYPEVKSDLAIAREVLLR</sequence>
<dbReference type="Gene3D" id="3.40.1190.10">
    <property type="entry name" value="Mur-like, catalytic domain"/>
    <property type="match status" value="1"/>
</dbReference>
<dbReference type="EC" id="6.3.2.-" evidence="12"/>
<evidence type="ECO:0000256" key="6">
    <source>
        <dbReference type="ARBA" id="ARBA00022960"/>
    </source>
</evidence>
<gene>
    <name evidence="12" type="primary">murE</name>
    <name evidence="12" type="ORF">COLSTE_01004</name>
</gene>
<dbReference type="Gene3D" id="3.90.190.20">
    <property type="entry name" value="Mur ligase, C-terminal domain"/>
    <property type="match status" value="1"/>
</dbReference>
<evidence type="ECO:0000313" key="13">
    <source>
        <dbReference type="Proteomes" id="UP000003560"/>
    </source>
</evidence>
<evidence type="ECO:0000256" key="3">
    <source>
        <dbReference type="ARBA" id="ARBA00022598"/>
    </source>
</evidence>
<name>B6GAA8_9ACTN</name>
<dbReference type="Pfam" id="PF08245">
    <property type="entry name" value="Mur_ligase_M"/>
    <property type="match status" value="1"/>
</dbReference>
<dbReference type="eggNOG" id="COG0769">
    <property type="taxonomic scope" value="Bacteria"/>
</dbReference>
<organism evidence="12 13">
    <name type="scientific">Collinsella stercoris DSM 13279</name>
    <dbReference type="NCBI Taxonomy" id="445975"/>
    <lineage>
        <taxon>Bacteria</taxon>
        <taxon>Bacillati</taxon>
        <taxon>Actinomycetota</taxon>
        <taxon>Coriobacteriia</taxon>
        <taxon>Coriobacteriales</taxon>
        <taxon>Coriobacteriaceae</taxon>
        <taxon>Collinsella</taxon>
    </lineage>
</organism>
<dbReference type="InterPro" id="IPR018109">
    <property type="entry name" value="Folylpolyglutamate_synth_CS"/>
</dbReference>
<proteinExistence type="inferred from homology"/>
<dbReference type="EMBL" id="ABXJ01000057">
    <property type="protein sequence ID" value="EEA90798.1"/>
    <property type="molecule type" value="Genomic_DNA"/>
</dbReference>
<dbReference type="Gene3D" id="3.40.1390.10">
    <property type="entry name" value="MurE/MurF, N-terminal domain"/>
    <property type="match status" value="1"/>
</dbReference>
<dbReference type="GO" id="GO:0051301">
    <property type="term" value="P:cell division"/>
    <property type="evidence" value="ECO:0007669"/>
    <property type="project" value="UniProtKB-KW"/>
</dbReference>
<dbReference type="AlphaFoldDB" id="B6GAA8"/>
<dbReference type="GO" id="GO:0004326">
    <property type="term" value="F:tetrahydrofolylpolyglutamate synthase activity"/>
    <property type="evidence" value="ECO:0007669"/>
    <property type="project" value="InterPro"/>
</dbReference>
<dbReference type="HOGENOM" id="CLU_022291_4_2_11"/>
<dbReference type="InterPro" id="IPR013221">
    <property type="entry name" value="Mur_ligase_cen"/>
</dbReference>
<protein>
    <submittedName>
        <fullName evidence="12">UDP-N-acetylmuramoyl-L-alanyl-D-glutamate--2, 6-diaminopimelate ligase</fullName>
        <ecNumber evidence="12">6.3.2.-</ecNumber>
    </submittedName>
</protein>
<evidence type="ECO:0000256" key="5">
    <source>
        <dbReference type="ARBA" id="ARBA00022840"/>
    </source>
</evidence>
<dbReference type="GO" id="GO:0008360">
    <property type="term" value="P:regulation of cell shape"/>
    <property type="evidence" value="ECO:0007669"/>
    <property type="project" value="UniProtKB-KW"/>
</dbReference>
<dbReference type="InterPro" id="IPR036615">
    <property type="entry name" value="Mur_ligase_C_dom_sf"/>
</dbReference>
<dbReference type="SUPFAM" id="SSF53623">
    <property type="entry name" value="MurD-like peptide ligases, catalytic domain"/>
    <property type="match status" value="1"/>
</dbReference>
<evidence type="ECO:0000256" key="1">
    <source>
        <dbReference type="ARBA" id="ARBA00005898"/>
    </source>
</evidence>
<dbReference type="InterPro" id="IPR005761">
    <property type="entry name" value="UDP-N-AcMur-Glu-dNH2Pim_ligase"/>
</dbReference>
<keyword evidence="7 9" id="KW-0573">Peptidoglycan synthesis</keyword>
<dbReference type="GO" id="GO:0071555">
    <property type="term" value="P:cell wall organization"/>
    <property type="evidence" value="ECO:0007669"/>
    <property type="project" value="UniProtKB-KW"/>
</dbReference>
<keyword evidence="5" id="KW-0067">ATP-binding</keyword>
<keyword evidence="13" id="KW-1185">Reference proteome</keyword>
<dbReference type="NCBIfam" id="TIGR01085">
    <property type="entry name" value="murE"/>
    <property type="match status" value="1"/>
</dbReference>
<evidence type="ECO:0000313" key="12">
    <source>
        <dbReference type="EMBL" id="EEA90798.1"/>
    </source>
</evidence>
<keyword evidence="9" id="KW-0131">Cell cycle</keyword>
<evidence type="ECO:0000256" key="2">
    <source>
        <dbReference type="ARBA" id="ARBA00022490"/>
    </source>
</evidence>
<dbReference type="SUPFAM" id="SSF53244">
    <property type="entry name" value="MurD-like peptide ligases, peptide-binding domain"/>
    <property type="match status" value="1"/>
</dbReference>
<comment type="similarity">
    <text evidence="1">Belongs to the MurCDEF family. MurE subfamily.</text>
</comment>
<keyword evidence="8 9" id="KW-0961">Cell wall biogenesis/degradation</keyword>
<evidence type="ECO:0000256" key="7">
    <source>
        <dbReference type="ARBA" id="ARBA00022984"/>
    </source>
</evidence>
<dbReference type="Proteomes" id="UP000003560">
    <property type="component" value="Unassembled WGS sequence"/>
</dbReference>
<keyword evidence="4" id="KW-0547">Nucleotide-binding</keyword>
<keyword evidence="9" id="KW-0132">Cell division</keyword>
<comment type="pathway">
    <text evidence="9">Cell wall biogenesis; peptidoglycan biosynthesis.</text>
</comment>
<dbReference type="PANTHER" id="PTHR23135:SF4">
    <property type="entry name" value="UDP-N-ACETYLMURAMOYL-L-ALANYL-D-GLUTAMATE--2,6-DIAMINOPIMELATE LIGASE MURE HOMOLOG, CHLOROPLASTIC"/>
    <property type="match status" value="1"/>
</dbReference>
<evidence type="ECO:0000259" key="10">
    <source>
        <dbReference type="Pfam" id="PF02875"/>
    </source>
</evidence>
<comment type="caution">
    <text evidence="12">The sequence shown here is derived from an EMBL/GenBank/DDBJ whole genome shotgun (WGS) entry which is preliminary data.</text>
</comment>
<dbReference type="GO" id="GO:0009252">
    <property type="term" value="P:peptidoglycan biosynthetic process"/>
    <property type="evidence" value="ECO:0007669"/>
    <property type="project" value="UniProtKB-UniPathway"/>
</dbReference>
<reference evidence="12 13" key="2">
    <citation type="submission" date="2008-10" db="EMBL/GenBank/DDBJ databases">
        <authorList>
            <person name="Fulton L."/>
            <person name="Clifton S."/>
            <person name="Fulton B."/>
            <person name="Xu J."/>
            <person name="Minx P."/>
            <person name="Pepin K.H."/>
            <person name="Johnson M."/>
            <person name="Thiruvilangam P."/>
            <person name="Bhonagiri V."/>
            <person name="Nash W.E."/>
            <person name="Mardis E.R."/>
            <person name="Wilson R.K."/>
        </authorList>
    </citation>
    <scope>NUCLEOTIDE SEQUENCE [LARGE SCALE GENOMIC DNA]</scope>
    <source>
        <strain evidence="12 13">DSM 13279</strain>
    </source>
</reference>
<keyword evidence="6 9" id="KW-0133">Cell shape</keyword>
<evidence type="ECO:0000256" key="9">
    <source>
        <dbReference type="RuleBase" id="RU004135"/>
    </source>
</evidence>